<feature type="transmembrane region" description="Helical" evidence="1">
    <location>
        <begin position="88"/>
        <end position="108"/>
    </location>
</feature>
<sequence length="218" mass="24651">MSRPEWCETDFRKAEVFLEEHEADQPDTALFDCGDGLYAVIPRGLPALGIRFYGLFMLAPLPVLLASVVVLVLFGFKDDVSLNATTLGVFAISVVLIVGLVRVMHLILQNRALFPRNYFVTLGKNGIAMHYSRKHFPFHNPRAWLTWHDIKSVEPGSGLFLPAFLIGLPFITYPKVQGENGVEVDLPFRLSRARQAEQMEAVQNLIRDNLEWRNAIRS</sequence>
<dbReference type="InParanoid" id="M1ZCI8"/>
<protein>
    <submittedName>
        <fullName evidence="2">Uncharacterized protein</fullName>
    </submittedName>
</protein>
<dbReference type="Proteomes" id="UP000011704">
    <property type="component" value="Unassembled WGS sequence"/>
</dbReference>
<reference evidence="2 3" key="1">
    <citation type="journal article" date="2013" name="Front. Microbiol.">
        <title>The genome of Nitrospina gracilis illuminates the metabolism and evolution of the major marine nitrite oxidizer.</title>
        <authorList>
            <person name="Luecker S."/>
            <person name="Nowka B."/>
            <person name="Rattei T."/>
            <person name="Spieck E."/>
            <person name="and Daims H."/>
        </authorList>
    </citation>
    <scope>NUCLEOTIDE SEQUENCE [LARGE SCALE GENOMIC DNA]</scope>
    <source>
        <strain evidence="2 3">3/211</strain>
    </source>
</reference>
<evidence type="ECO:0000313" key="3">
    <source>
        <dbReference type="Proteomes" id="UP000011704"/>
    </source>
</evidence>
<name>M1ZCI8_NITG3</name>
<dbReference type="HOGENOM" id="CLU_1265840_0_0_0"/>
<gene>
    <name evidence="2" type="ORF">NITGR_570020</name>
</gene>
<feature type="transmembrane region" description="Helical" evidence="1">
    <location>
        <begin position="52"/>
        <end position="76"/>
    </location>
</feature>
<keyword evidence="1" id="KW-0472">Membrane</keyword>
<dbReference type="EMBL" id="CAQJ01000063">
    <property type="protein sequence ID" value="CCQ91071.1"/>
    <property type="molecule type" value="Genomic_DNA"/>
</dbReference>
<keyword evidence="1" id="KW-1133">Transmembrane helix</keyword>
<comment type="caution">
    <text evidence="2">The sequence shown here is derived from an EMBL/GenBank/DDBJ whole genome shotgun (WGS) entry which is preliminary data.</text>
</comment>
<keyword evidence="3" id="KW-1185">Reference proteome</keyword>
<dbReference type="AlphaFoldDB" id="M1ZCI8"/>
<proteinExistence type="predicted"/>
<organism evidence="2 3">
    <name type="scientific">Nitrospina gracilis (strain 3/211)</name>
    <dbReference type="NCBI Taxonomy" id="1266370"/>
    <lineage>
        <taxon>Bacteria</taxon>
        <taxon>Pseudomonadati</taxon>
        <taxon>Nitrospinota/Tectimicrobiota group</taxon>
        <taxon>Nitrospinota</taxon>
        <taxon>Nitrospinia</taxon>
        <taxon>Nitrospinales</taxon>
        <taxon>Nitrospinaceae</taxon>
        <taxon>Nitrospina</taxon>
    </lineage>
</organism>
<evidence type="ECO:0000313" key="2">
    <source>
        <dbReference type="EMBL" id="CCQ91071.1"/>
    </source>
</evidence>
<keyword evidence="1" id="KW-0812">Transmembrane</keyword>
<accession>M1ZCI8</accession>
<dbReference type="RefSeq" id="WP_005009387.1">
    <property type="nucleotide sequence ID" value="NZ_HG422173.1"/>
</dbReference>
<evidence type="ECO:0000256" key="1">
    <source>
        <dbReference type="SAM" id="Phobius"/>
    </source>
</evidence>
<dbReference type="STRING" id="1266370.NITGR_570020"/>